<dbReference type="Gene3D" id="3.30.930.10">
    <property type="entry name" value="Bira Bifunctional Protein, Domain 2"/>
    <property type="match status" value="1"/>
</dbReference>
<dbReference type="InterPro" id="IPR041616">
    <property type="entry name" value="PheRS_beta_core"/>
</dbReference>
<evidence type="ECO:0000256" key="13">
    <source>
        <dbReference type="ARBA" id="ARBA00022842"/>
    </source>
</evidence>
<feature type="domain" description="FDX-ACB" evidence="20">
    <location>
        <begin position="725"/>
        <end position="818"/>
    </location>
</feature>
<evidence type="ECO:0000256" key="3">
    <source>
        <dbReference type="ARBA" id="ARBA00008653"/>
    </source>
</evidence>
<dbReference type="SUPFAM" id="SSF56037">
    <property type="entry name" value="PheT/TilS domain"/>
    <property type="match status" value="1"/>
</dbReference>
<dbReference type="PROSITE" id="PS51447">
    <property type="entry name" value="FDX_ACB"/>
    <property type="match status" value="1"/>
</dbReference>
<evidence type="ECO:0000256" key="1">
    <source>
        <dbReference type="ARBA" id="ARBA00001946"/>
    </source>
</evidence>
<dbReference type="HAMAP" id="MF_00283">
    <property type="entry name" value="Phe_tRNA_synth_beta1"/>
    <property type="match status" value="1"/>
</dbReference>
<keyword evidence="7" id="KW-0963">Cytoplasm</keyword>
<dbReference type="FunFam" id="2.40.50.140:FF:000045">
    <property type="entry name" value="Phenylalanine--tRNA ligase beta subunit"/>
    <property type="match status" value="1"/>
</dbReference>
<dbReference type="SUPFAM" id="SSF46955">
    <property type="entry name" value="Putative DNA-binding domain"/>
    <property type="match status" value="1"/>
</dbReference>
<keyword evidence="11" id="KW-0547">Nucleotide-binding</keyword>
<comment type="subcellular location">
    <subcellularLocation>
        <location evidence="2">Cytoplasm</location>
    </subcellularLocation>
</comment>
<proteinExistence type="inferred from homology"/>
<dbReference type="InterPro" id="IPR033714">
    <property type="entry name" value="tRNA_bind_bactPheRS"/>
</dbReference>
<evidence type="ECO:0000256" key="16">
    <source>
        <dbReference type="ARBA" id="ARBA00023146"/>
    </source>
</evidence>
<evidence type="ECO:0000256" key="17">
    <source>
        <dbReference type="ARBA" id="ARBA00033189"/>
    </source>
</evidence>
<dbReference type="GO" id="GO:0005524">
    <property type="term" value="F:ATP binding"/>
    <property type="evidence" value="ECO:0007669"/>
    <property type="project" value="UniProtKB-KW"/>
</dbReference>
<dbReference type="FunFam" id="3.50.40.10:FF:000001">
    <property type="entry name" value="Phenylalanine--tRNA ligase beta subunit"/>
    <property type="match status" value="1"/>
</dbReference>
<dbReference type="InterPro" id="IPR004532">
    <property type="entry name" value="Phe-tRNA-ligase_IIc_bsu_bact"/>
</dbReference>
<dbReference type="Pfam" id="PF17759">
    <property type="entry name" value="tRNA_synthFbeta"/>
    <property type="match status" value="1"/>
</dbReference>
<dbReference type="SUPFAM" id="SSF55681">
    <property type="entry name" value="Class II aaRS and biotin synthetases"/>
    <property type="match status" value="1"/>
</dbReference>
<dbReference type="Gene3D" id="2.40.50.140">
    <property type="entry name" value="Nucleic acid-binding proteins"/>
    <property type="match status" value="1"/>
</dbReference>
<evidence type="ECO:0000256" key="4">
    <source>
        <dbReference type="ARBA" id="ARBA00011209"/>
    </source>
</evidence>
<dbReference type="GO" id="GO:0009328">
    <property type="term" value="C:phenylalanine-tRNA ligase complex"/>
    <property type="evidence" value="ECO:0007669"/>
    <property type="project" value="TreeGrafter"/>
</dbReference>
<keyword evidence="8" id="KW-0820">tRNA-binding</keyword>
<evidence type="ECO:0000256" key="18">
    <source>
        <dbReference type="ARBA" id="ARBA00049255"/>
    </source>
</evidence>
<dbReference type="CDD" id="cd02796">
    <property type="entry name" value="tRNA_bind_bactPheRS"/>
    <property type="match status" value="1"/>
</dbReference>
<dbReference type="PANTHER" id="PTHR10947:SF0">
    <property type="entry name" value="PHENYLALANINE--TRNA LIGASE BETA SUBUNIT"/>
    <property type="match status" value="1"/>
</dbReference>
<evidence type="ECO:0000256" key="8">
    <source>
        <dbReference type="ARBA" id="ARBA00022555"/>
    </source>
</evidence>
<dbReference type="InterPro" id="IPR020825">
    <property type="entry name" value="Phe-tRNA_synthase-like_B3/B4"/>
</dbReference>
<dbReference type="GO" id="GO:0000287">
    <property type="term" value="F:magnesium ion binding"/>
    <property type="evidence" value="ECO:0007669"/>
    <property type="project" value="InterPro"/>
</dbReference>
<dbReference type="Pfam" id="PF03147">
    <property type="entry name" value="FDX-ACB"/>
    <property type="match status" value="1"/>
</dbReference>
<keyword evidence="9 22" id="KW-0436">Ligase</keyword>
<evidence type="ECO:0000256" key="11">
    <source>
        <dbReference type="ARBA" id="ARBA00022741"/>
    </source>
</evidence>
<dbReference type="Pfam" id="PF03484">
    <property type="entry name" value="B5"/>
    <property type="match status" value="1"/>
</dbReference>
<comment type="catalytic activity">
    <reaction evidence="18">
        <text>tRNA(Phe) + L-phenylalanine + ATP = L-phenylalanyl-tRNA(Phe) + AMP + diphosphate + H(+)</text>
        <dbReference type="Rhea" id="RHEA:19413"/>
        <dbReference type="Rhea" id="RHEA-COMP:9668"/>
        <dbReference type="Rhea" id="RHEA-COMP:9699"/>
        <dbReference type="ChEBI" id="CHEBI:15378"/>
        <dbReference type="ChEBI" id="CHEBI:30616"/>
        <dbReference type="ChEBI" id="CHEBI:33019"/>
        <dbReference type="ChEBI" id="CHEBI:58095"/>
        <dbReference type="ChEBI" id="CHEBI:78442"/>
        <dbReference type="ChEBI" id="CHEBI:78531"/>
        <dbReference type="ChEBI" id="CHEBI:456215"/>
        <dbReference type="EC" id="6.1.1.20"/>
    </reaction>
</comment>
<evidence type="ECO:0000256" key="9">
    <source>
        <dbReference type="ARBA" id="ARBA00022598"/>
    </source>
</evidence>
<evidence type="ECO:0000256" key="12">
    <source>
        <dbReference type="ARBA" id="ARBA00022840"/>
    </source>
</evidence>
<dbReference type="InterPro" id="IPR036690">
    <property type="entry name" value="Fdx_antiC-bd_sf"/>
</dbReference>
<dbReference type="InterPro" id="IPR012340">
    <property type="entry name" value="NA-bd_OB-fold"/>
</dbReference>
<dbReference type="CDD" id="cd00769">
    <property type="entry name" value="PheRS_beta_core"/>
    <property type="match status" value="1"/>
</dbReference>
<dbReference type="EC" id="6.1.1.20" evidence="5"/>
<evidence type="ECO:0000256" key="6">
    <source>
        <dbReference type="ARBA" id="ARBA00017032"/>
    </source>
</evidence>
<dbReference type="SMART" id="SM00874">
    <property type="entry name" value="B5"/>
    <property type="match status" value="1"/>
</dbReference>
<dbReference type="InterPro" id="IPR045060">
    <property type="entry name" value="Phe-tRNA-ligase_IIc_bsu"/>
</dbReference>
<dbReference type="Gene3D" id="3.30.70.380">
    <property type="entry name" value="Ferrodoxin-fold anticodon-binding domain"/>
    <property type="match status" value="1"/>
</dbReference>
<dbReference type="PROSITE" id="PS51483">
    <property type="entry name" value="B5"/>
    <property type="match status" value="1"/>
</dbReference>
<dbReference type="Pfam" id="PF03483">
    <property type="entry name" value="B3_4"/>
    <property type="match status" value="1"/>
</dbReference>
<comment type="cofactor">
    <cofactor evidence="1">
        <name>Mg(2+)</name>
        <dbReference type="ChEBI" id="CHEBI:18420"/>
    </cofactor>
</comment>
<evidence type="ECO:0000256" key="14">
    <source>
        <dbReference type="ARBA" id="ARBA00022884"/>
    </source>
</evidence>
<evidence type="ECO:0000313" key="22">
    <source>
        <dbReference type="EMBL" id="MPM22475.1"/>
    </source>
</evidence>
<accession>A0A644Y1S8</accession>
<evidence type="ECO:0000256" key="2">
    <source>
        <dbReference type="ARBA" id="ARBA00004496"/>
    </source>
</evidence>
<comment type="caution">
    <text evidence="22">The sequence shown here is derived from an EMBL/GenBank/DDBJ whole genome shotgun (WGS) entry which is preliminary data.</text>
</comment>
<comment type="similarity">
    <text evidence="3">Belongs to the phenylalanyl-tRNA synthetase beta subunit family. Type 1 subfamily.</text>
</comment>
<name>A0A644Y1S8_9ZZZZ</name>
<evidence type="ECO:0000256" key="7">
    <source>
        <dbReference type="ARBA" id="ARBA00022490"/>
    </source>
</evidence>
<dbReference type="InterPro" id="IPR002547">
    <property type="entry name" value="tRNA-bd_dom"/>
</dbReference>
<dbReference type="GO" id="GO:0000049">
    <property type="term" value="F:tRNA binding"/>
    <property type="evidence" value="ECO:0007669"/>
    <property type="project" value="UniProtKB-KW"/>
</dbReference>
<dbReference type="NCBIfam" id="TIGR00472">
    <property type="entry name" value="pheT_bact"/>
    <property type="match status" value="1"/>
</dbReference>
<organism evidence="22">
    <name type="scientific">bioreactor metagenome</name>
    <dbReference type="NCBI Taxonomy" id="1076179"/>
    <lineage>
        <taxon>unclassified sequences</taxon>
        <taxon>metagenomes</taxon>
        <taxon>ecological metagenomes</taxon>
    </lineage>
</organism>
<keyword evidence="12" id="KW-0067">ATP-binding</keyword>
<dbReference type="PANTHER" id="PTHR10947">
    <property type="entry name" value="PHENYLALANYL-TRNA SYNTHETASE BETA CHAIN AND LEUCINE-RICH REPEAT-CONTAINING PROTEIN 47"/>
    <property type="match status" value="1"/>
</dbReference>
<dbReference type="GO" id="GO:0006432">
    <property type="term" value="P:phenylalanyl-tRNA aminoacylation"/>
    <property type="evidence" value="ECO:0007669"/>
    <property type="project" value="InterPro"/>
</dbReference>
<dbReference type="GO" id="GO:0004826">
    <property type="term" value="F:phenylalanine-tRNA ligase activity"/>
    <property type="evidence" value="ECO:0007669"/>
    <property type="project" value="UniProtKB-EC"/>
</dbReference>
<evidence type="ECO:0000256" key="5">
    <source>
        <dbReference type="ARBA" id="ARBA00012814"/>
    </source>
</evidence>
<feature type="domain" description="B5" evidence="21">
    <location>
        <begin position="415"/>
        <end position="491"/>
    </location>
</feature>
<comment type="subunit">
    <text evidence="4">Tetramer of two alpha and two beta subunits.</text>
</comment>
<dbReference type="Pfam" id="PF01588">
    <property type="entry name" value="tRNA_bind"/>
    <property type="match status" value="1"/>
</dbReference>
<reference evidence="22" key="1">
    <citation type="submission" date="2019-08" db="EMBL/GenBank/DDBJ databases">
        <authorList>
            <person name="Kucharzyk K."/>
            <person name="Murdoch R.W."/>
            <person name="Higgins S."/>
            <person name="Loffler F."/>
        </authorList>
    </citation>
    <scope>NUCLEOTIDE SEQUENCE</scope>
</reference>
<dbReference type="NCBIfam" id="NF045760">
    <property type="entry name" value="YtpR"/>
    <property type="match status" value="1"/>
</dbReference>
<dbReference type="InterPro" id="IPR005121">
    <property type="entry name" value="Fdx_antiC-bd"/>
</dbReference>
<dbReference type="FunFam" id="3.30.70.380:FF:000001">
    <property type="entry name" value="Phenylalanine--tRNA ligase beta subunit"/>
    <property type="match status" value="1"/>
</dbReference>
<sequence>MKISYNWLKKYLNTDLPADTISKILTDNGLEVEGLEEHEQIKGGLKGIVVGHVLECAHVEGTEHLSLTRVDVGSEQLQIVCGAPNVAAGQKVLVALPGSTLYKEDGTSLTIKKAKMRGIESNGMICAEDELGLGTSHAGIMVLDPSTEIGMPAAKLFNLSSDHVFEIGLTPNRSDAMCHTGVARDLAAALHHRCGENSVQLKLPSVDEFKTDNNELSTPVEVRNPEACIRYSGLTLTDINVTESPDWLKRLLEAAGLRPINVVVDVTQFVMLEIGQPLHAFDYDKIGGGKVIVQCMPDETPFVTLDGVERKLTSRDLMICDAEKGMCIAGVFGGEQSGVSMETKKVFLESACFNPVSVRKTAKYHGLHTDASFRFERGTDPEITIYAIKRAAMLLKEITGCKISSDISDFYPEKVAKPVVTINFAAMDAFAGSHIPAETTIGILKDLEFEIKNQSPEEITVEVPLNRTDVARPVDIYEEVFRIYGYNNIPMPEKSNTIYPKNTGLTLHELIQKISNYFAAKGFGEIMCNSLNSMLWYEKAGVYPVGNIVTIQNPLSRELNIMRYSMLPGMLQSVAYNINRSAPDLKFFEPGKTYFKETDDKEKAVTARFSETNMLSVIMTGGERPENWKYKPETSDFFSMKSALEGLFGFLGIMDSVVAKTEVNDQFAFGMTYILNDKALAAFGLVKSEICKLSDVDSDIWFAEINLDLLLKKARKTSIHYKDIPKFPAVRRDLALLIDSSVSFEMIRKAAQTAEKKLLKNVDLFDVYIDKKLGDNKKSYAVSFMFRHDEKTLTDIEVDKAMERISGEVLKVTGGVIR</sequence>
<evidence type="ECO:0000256" key="10">
    <source>
        <dbReference type="ARBA" id="ARBA00022723"/>
    </source>
</evidence>
<dbReference type="SMART" id="SM00873">
    <property type="entry name" value="B3_4"/>
    <property type="match status" value="1"/>
</dbReference>
<keyword evidence="16" id="KW-0030">Aminoacyl-tRNA synthetase</keyword>
<dbReference type="PROSITE" id="PS50886">
    <property type="entry name" value="TRBD"/>
    <property type="match status" value="1"/>
</dbReference>
<dbReference type="InterPro" id="IPR005146">
    <property type="entry name" value="B3/B4_tRNA-bd"/>
</dbReference>
<gene>
    <name evidence="22" type="primary">pheT_24</name>
    <name evidence="22" type="ORF">SDC9_68930</name>
</gene>
<dbReference type="SUPFAM" id="SSF50249">
    <property type="entry name" value="Nucleic acid-binding proteins"/>
    <property type="match status" value="1"/>
</dbReference>
<dbReference type="SUPFAM" id="SSF54991">
    <property type="entry name" value="Anticodon-binding domain of PheRS"/>
    <property type="match status" value="1"/>
</dbReference>
<dbReference type="InterPro" id="IPR009061">
    <property type="entry name" value="DNA-bd_dom_put_sf"/>
</dbReference>
<evidence type="ECO:0000256" key="15">
    <source>
        <dbReference type="ARBA" id="ARBA00022917"/>
    </source>
</evidence>
<keyword evidence="15" id="KW-0648">Protein biosynthesis</keyword>
<keyword evidence="10" id="KW-0479">Metal-binding</keyword>
<dbReference type="SMART" id="SM00896">
    <property type="entry name" value="FDX-ACB"/>
    <property type="match status" value="1"/>
</dbReference>
<evidence type="ECO:0000259" key="20">
    <source>
        <dbReference type="PROSITE" id="PS51447"/>
    </source>
</evidence>
<dbReference type="EMBL" id="VSSQ01003818">
    <property type="protein sequence ID" value="MPM22475.1"/>
    <property type="molecule type" value="Genomic_DNA"/>
</dbReference>
<evidence type="ECO:0000259" key="19">
    <source>
        <dbReference type="PROSITE" id="PS50886"/>
    </source>
</evidence>
<evidence type="ECO:0000259" key="21">
    <source>
        <dbReference type="PROSITE" id="PS51483"/>
    </source>
</evidence>
<dbReference type="Gene3D" id="3.50.40.10">
    <property type="entry name" value="Phenylalanyl-trna Synthetase, Chain B, domain 3"/>
    <property type="match status" value="1"/>
</dbReference>
<dbReference type="InterPro" id="IPR045864">
    <property type="entry name" value="aa-tRNA-synth_II/BPL/LPL"/>
</dbReference>
<keyword evidence="14" id="KW-0694">RNA-binding</keyword>
<feature type="domain" description="TRNA-binding" evidence="19">
    <location>
        <begin position="42"/>
        <end position="154"/>
    </location>
</feature>
<dbReference type="InterPro" id="IPR005147">
    <property type="entry name" value="tRNA_synthase_B5-dom"/>
</dbReference>
<dbReference type="AlphaFoldDB" id="A0A644Y1S8"/>
<keyword evidence="13" id="KW-0460">Magnesium</keyword>
<dbReference type="Gene3D" id="3.30.56.10">
    <property type="match status" value="2"/>
</dbReference>
<protein>
    <recommendedName>
        <fullName evidence="6">Phenylalanine--tRNA ligase beta subunit</fullName>
        <ecNumber evidence="5">6.1.1.20</ecNumber>
    </recommendedName>
    <alternativeName>
        <fullName evidence="17">Phenylalanyl-tRNA synthetase beta subunit</fullName>
    </alternativeName>
</protein>